<protein>
    <submittedName>
        <fullName evidence="1">Uncharacterized protein</fullName>
    </submittedName>
</protein>
<accession>A0NPP5</accession>
<reference evidence="1 2" key="1">
    <citation type="submission" date="2006-05" db="EMBL/GenBank/DDBJ databases">
        <authorList>
            <person name="King G."/>
            <person name="Ferriera S."/>
            <person name="Johnson J."/>
            <person name="Kravitz S."/>
            <person name="Beeson K."/>
            <person name="Sutton G."/>
            <person name="Rogers Y.-H."/>
            <person name="Friedman R."/>
            <person name="Frazier M."/>
            <person name="Venter J.C."/>
        </authorList>
    </citation>
    <scope>NUCLEOTIDE SEQUENCE [LARGE SCALE GENOMIC DNA]</scope>
    <source>
        <strain evidence="2">ATCC 25650 / DSM 13394 / JCM 20685 / NBRC 16684 / NCIMB 2208 / IAM 12614 / B1</strain>
    </source>
</reference>
<dbReference type="EMBL" id="AAUW01000003">
    <property type="protein sequence ID" value="EAV45408.1"/>
    <property type="molecule type" value="Genomic_DNA"/>
</dbReference>
<organism evidence="1 2">
    <name type="scientific">Roseibium aggregatum (strain ATCC 25650 / DSM 13394 / JCM 20685 / NBRC 16684 / NCIMB 2208 / IAM 12614 / B1)</name>
    <name type="common">Stappia aggregata</name>
    <dbReference type="NCBI Taxonomy" id="384765"/>
    <lineage>
        <taxon>Bacteria</taxon>
        <taxon>Pseudomonadati</taxon>
        <taxon>Pseudomonadota</taxon>
        <taxon>Alphaproteobacteria</taxon>
        <taxon>Hyphomicrobiales</taxon>
        <taxon>Stappiaceae</taxon>
        <taxon>Roseibium</taxon>
    </lineage>
</organism>
<name>A0NPP5_ROSAI</name>
<gene>
    <name evidence="1" type="ORF">SIAM614_18824</name>
</gene>
<proteinExistence type="predicted"/>
<evidence type="ECO:0000313" key="2">
    <source>
        <dbReference type="Proteomes" id="UP000004848"/>
    </source>
</evidence>
<sequence length="44" mass="5016">MRSGLETRFRTQLIIMIHAGTQANLHVLKKNSAKASRQVVFYSL</sequence>
<evidence type="ECO:0000313" key="1">
    <source>
        <dbReference type="EMBL" id="EAV45408.1"/>
    </source>
</evidence>
<dbReference type="Proteomes" id="UP000004848">
    <property type="component" value="Unassembled WGS sequence"/>
</dbReference>
<comment type="caution">
    <text evidence="1">The sequence shown here is derived from an EMBL/GenBank/DDBJ whole genome shotgun (WGS) entry which is preliminary data.</text>
</comment>
<dbReference type="AlphaFoldDB" id="A0NPP5"/>